<protein>
    <submittedName>
        <fullName evidence="1">Uncharacterized protein</fullName>
    </submittedName>
</protein>
<keyword evidence="2" id="KW-1185">Reference proteome</keyword>
<dbReference type="Proteomes" id="UP000805193">
    <property type="component" value="Unassembled WGS sequence"/>
</dbReference>
<organism evidence="1 2">
    <name type="scientific">Ixodes persulcatus</name>
    <name type="common">Taiga tick</name>
    <dbReference type="NCBI Taxonomy" id="34615"/>
    <lineage>
        <taxon>Eukaryota</taxon>
        <taxon>Metazoa</taxon>
        <taxon>Ecdysozoa</taxon>
        <taxon>Arthropoda</taxon>
        <taxon>Chelicerata</taxon>
        <taxon>Arachnida</taxon>
        <taxon>Acari</taxon>
        <taxon>Parasitiformes</taxon>
        <taxon>Ixodida</taxon>
        <taxon>Ixodoidea</taxon>
        <taxon>Ixodidae</taxon>
        <taxon>Ixodinae</taxon>
        <taxon>Ixodes</taxon>
    </lineage>
</organism>
<name>A0AC60PVS4_IXOPE</name>
<reference evidence="1 2" key="1">
    <citation type="journal article" date="2020" name="Cell">
        <title>Large-Scale Comparative Analyses of Tick Genomes Elucidate Their Genetic Diversity and Vector Capacities.</title>
        <authorList>
            <consortium name="Tick Genome and Microbiome Consortium (TIGMIC)"/>
            <person name="Jia N."/>
            <person name="Wang J."/>
            <person name="Shi W."/>
            <person name="Du L."/>
            <person name="Sun Y."/>
            <person name="Zhan W."/>
            <person name="Jiang J.F."/>
            <person name="Wang Q."/>
            <person name="Zhang B."/>
            <person name="Ji P."/>
            <person name="Bell-Sakyi L."/>
            <person name="Cui X.M."/>
            <person name="Yuan T.T."/>
            <person name="Jiang B.G."/>
            <person name="Yang W.F."/>
            <person name="Lam T.T."/>
            <person name="Chang Q.C."/>
            <person name="Ding S.J."/>
            <person name="Wang X.J."/>
            <person name="Zhu J.G."/>
            <person name="Ruan X.D."/>
            <person name="Zhao L."/>
            <person name="Wei J.T."/>
            <person name="Ye R.Z."/>
            <person name="Que T.C."/>
            <person name="Du C.H."/>
            <person name="Zhou Y.H."/>
            <person name="Cheng J.X."/>
            <person name="Dai P.F."/>
            <person name="Guo W.B."/>
            <person name="Han X.H."/>
            <person name="Huang E.J."/>
            <person name="Li L.F."/>
            <person name="Wei W."/>
            <person name="Gao Y.C."/>
            <person name="Liu J.Z."/>
            <person name="Shao H.Z."/>
            <person name="Wang X."/>
            <person name="Wang C.C."/>
            <person name="Yang T.C."/>
            <person name="Huo Q.B."/>
            <person name="Li W."/>
            <person name="Chen H.Y."/>
            <person name="Chen S.E."/>
            <person name="Zhou L.G."/>
            <person name="Ni X.B."/>
            <person name="Tian J.H."/>
            <person name="Sheng Y."/>
            <person name="Liu T."/>
            <person name="Pan Y.S."/>
            <person name="Xia L.Y."/>
            <person name="Li J."/>
            <person name="Zhao F."/>
            <person name="Cao W.C."/>
        </authorList>
    </citation>
    <scope>NUCLEOTIDE SEQUENCE [LARGE SCALE GENOMIC DNA]</scope>
    <source>
        <strain evidence="1">Iper-2018</strain>
    </source>
</reference>
<evidence type="ECO:0000313" key="1">
    <source>
        <dbReference type="EMBL" id="KAG0424822.1"/>
    </source>
</evidence>
<comment type="caution">
    <text evidence="1">The sequence shown here is derived from an EMBL/GenBank/DDBJ whole genome shotgun (WGS) entry which is preliminary data.</text>
</comment>
<gene>
    <name evidence="1" type="ORF">HPB47_027977</name>
</gene>
<evidence type="ECO:0000313" key="2">
    <source>
        <dbReference type="Proteomes" id="UP000805193"/>
    </source>
</evidence>
<accession>A0AC60PVS4</accession>
<proteinExistence type="predicted"/>
<sequence>MKNKELLVQVLTQKDSFQEYSNHKKEFEEFLLNRNLPSTVRQKQTEAGTQETNTACTNDASERDDNEEWPLLLSHPCKHSTLPTKQREAPADTRRSPTQTVVLKPTCKEKVHTFTGRDIYRTIEKAGIQNTDGSTVHLNEKSKTIAITTRNPRLTSELLNIGAVEKAEKKYEMKLYMATSSNQVRGVIYLHGENLNETPESLMEGLDCRSNNIVTARIIGRSGKTVLITFEADHFPLSTCYERSQTDDQAPEDAPFNKGELLVAIATAKCNTAPGPDHDRTYSVHMGTTNGSISNNAIGVPQSAVISPTLFNMAMTHLALALEKRAAEVNFTIYADDISIWMATGEAKTQEEHLQKALDITVRFLKETGMKISIEKTNYLVVASKKAICLQIEGTRVERKPSIKILGLTFDETGGAHNSVKQTQSQWKQGLSLIRRTTNKAWGANKNALKNIIRALLISRVMYGFNFLRLTKTQIRKLEILNHSVMRVVTGLPKYTRLTDL</sequence>
<dbReference type="EMBL" id="JABSTQ010009931">
    <property type="protein sequence ID" value="KAG0424822.1"/>
    <property type="molecule type" value="Genomic_DNA"/>
</dbReference>